<dbReference type="Proteomes" id="UP000190951">
    <property type="component" value="Plasmid p330"/>
</dbReference>
<dbReference type="EMBL" id="CP096984">
    <property type="protein sequence ID" value="URZ13940.1"/>
    <property type="molecule type" value="Genomic_DNA"/>
</dbReference>
<gene>
    <name evidence="1" type="ORF">CROST_047180</name>
</gene>
<reference evidence="1 2" key="1">
    <citation type="submission" date="2022-04" db="EMBL/GenBank/DDBJ databases">
        <title>Genome sequence of C. roseum typestrain.</title>
        <authorList>
            <person name="Poehlein A."/>
            <person name="Schoch T."/>
            <person name="Duerre P."/>
            <person name="Daniel R."/>
        </authorList>
    </citation>
    <scope>NUCLEOTIDE SEQUENCE [LARGE SCALE GENOMIC DNA]</scope>
    <source>
        <strain evidence="1 2">DSM 7320</strain>
        <plasmid evidence="1 2">p330</plasmid>
    </source>
</reference>
<geneLocation type="plasmid" evidence="1 2">
    <name>p330</name>
</geneLocation>
<dbReference type="RefSeq" id="WP_077832524.1">
    <property type="nucleotide sequence ID" value="NZ_CP096984.1"/>
</dbReference>
<keyword evidence="1" id="KW-0614">Plasmid</keyword>
<proteinExistence type="predicted"/>
<keyword evidence="2" id="KW-1185">Reference proteome</keyword>
<sequence length="89" mass="10246">MRIVDRLKELELLTGNKECNYEVSYVYDDKQRISEEKITGDIVKDTIFTYDSQDNISTEVVTLNGKTLTKNYVYDQATNNLISVKITVS</sequence>
<dbReference type="AlphaFoldDB" id="A0A1S8L1U8"/>
<dbReference type="STRING" id="84029.CROST_32050"/>
<dbReference type="KEGG" id="crw:CROST_047180"/>
<evidence type="ECO:0000313" key="2">
    <source>
        <dbReference type="Proteomes" id="UP000190951"/>
    </source>
</evidence>
<protein>
    <submittedName>
        <fullName evidence="1">Uncharacterized protein</fullName>
    </submittedName>
</protein>
<accession>A0A1S8L1U8</accession>
<evidence type="ECO:0000313" key="1">
    <source>
        <dbReference type="EMBL" id="URZ13940.1"/>
    </source>
</evidence>
<name>A0A1S8L1U8_9CLOT</name>
<organism evidence="1 2">
    <name type="scientific">Clostridium felsineum</name>
    <dbReference type="NCBI Taxonomy" id="36839"/>
    <lineage>
        <taxon>Bacteria</taxon>
        <taxon>Bacillati</taxon>
        <taxon>Bacillota</taxon>
        <taxon>Clostridia</taxon>
        <taxon>Eubacteriales</taxon>
        <taxon>Clostridiaceae</taxon>
        <taxon>Clostridium</taxon>
    </lineage>
</organism>